<dbReference type="Proteomes" id="UP001283361">
    <property type="component" value="Unassembled WGS sequence"/>
</dbReference>
<name>A0AAE1DMA4_9GAST</name>
<organism evidence="1 2">
    <name type="scientific">Elysia crispata</name>
    <name type="common">lettuce slug</name>
    <dbReference type="NCBI Taxonomy" id="231223"/>
    <lineage>
        <taxon>Eukaryota</taxon>
        <taxon>Metazoa</taxon>
        <taxon>Spiralia</taxon>
        <taxon>Lophotrochozoa</taxon>
        <taxon>Mollusca</taxon>
        <taxon>Gastropoda</taxon>
        <taxon>Heterobranchia</taxon>
        <taxon>Euthyneura</taxon>
        <taxon>Panpulmonata</taxon>
        <taxon>Sacoglossa</taxon>
        <taxon>Placobranchoidea</taxon>
        <taxon>Plakobranchidae</taxon>
        <taxon>Elysia</taxon>
    </lineage>
</organism>
<protein>
    <submittedName>
        <fullName evidence="1">Uncharacterized protein</fullName>
    </submittedName>
</protein>
<dbReference type="EMBL" id="JAWDGP010003292">
    <property type="protein sequence ID" value="KAK3775682.1"/>
    <property type="molecule type" value="Genomic_DNA"/>
</dbReference>
<dbReference type="AlphaFoldDB" id="A0AAE1DMA4"/>
<sequence>MRLPCGLPCCHQNRPVSFSSYSQLILFFSANRNRVKFAGGCATFLKLPRFEIKAPVPGALWINSDSRARIIMRAVDESGSKQGEIMEMGQIVRQEWKAFKKVIDGSTEIKEEQHIKSTFLN</sequence>
<evidence type="ECO:0000313" key="1">
    <source>
        <dbReference type="EMBL" id="KAK3775682.1"/>
    </source>
</evidence>
<proteinExistence type="predicted"/>
<gene>
    <name evidence="1" type="ORF">RRG08_049861</name>
</gene>
<evidence type="ECO:0000313" key="2">
    <source>
        <dbReference type="Proteomes" id="UP001283361"/>
    </source>
</evidence>
<reference evidence="1" key="1">
    <citation type="journal article" date="2023" name="G3 (Bethesda)">
        <title>A reference genome for the long-term kleptoplast-retaining sea slug Elysia crispata morphotype clarki.</title>
        <authorList>
            <person name="Eastman K.E."/>
            <person name="Pendleton A.L."/>
            <person name="Shaikh M.A."/>
            <person name="Suttiyut T."/>
            <person name="Ogas R."/>
            <person name="Tomko P."/>
            <person name="Gavelis G."/>
            <person name="Widhalm J.R."/>
            <person name="Wisecaver J.H."/>
        </authorList>
    </citation>
    <scope>NUCLEOTIDE SEQUENCE</scope>
    <source>
        <strain evidence="1">ECLA1</strain>
    </source>
</reference>
<keyword evidence="2" id="KW-1185">Reference proteome</keyword>
<accession>A0AAE1DMA4</accession>
<comment type="caution">
    <text evidence="1">The sequence shown here is derived from an EMBL/GenBank/DDBJ whole genome shotgun (WGS) entry which is preliminary data.</text>
</comment>